<dbReference type="AlphaFoldDB" id="A0A915LAF5"/>
<accession>A0A915LAF5</accession>
<evidence type="ECO:0000313" key="2">
    <source>
        <dbReference type="WBParaSite" id="nRc.2.0.1.t47363-RA"/>
    </source>
</evidence>
<name>A0A915LAF5_ROMCU</name>
<dbReference type="WBParaSite" id="nRc.2.0.1.t47363-RA">
    <property type="protein sequence ID" value="nRc.2.0.1.t47363-RA"/>
    <property type="gene ID" value="nRc.2.0.1.g47363"/>
</dbReference>
<protein>
    <submittedName>
        <fullName evidence="2">Uncharacterized protein</fullName>
    </submittedName>
</protein>
<evidence type="ECO:0000313" key="1">
    <source>
        <dbReference type="Proteomes" id="UP000887565"/>
    </source>
</evidence>
<proteinExistence type="predicted"/>
<reference evidence="2" key="1">
    <citation type="submission" date="2022-11" db="UniProtKB">
        <authorList>
            <consortium name="WormBaseParasite"/>
        </authorList>
    </citation>
    <scope>IDENTIFICATION</scope>
</reference>
<dbReference type="Proteomes" id="UP000887565">
    <property type="component" value="Unplaced"/>
</dbReference>
<sequence length="335" mass="36575">MDVEPTIPTTALISTATASLLLTASMSTLPPMQQPKSASSTTTTATVLPIPKLMISTCPVLGATPPAGTALQFEPQLPSKSTMLLNYVHFRTTDLPHSIMLVTMHYPPQIDHIVESFSLHTLQEMVLINFFGCIGVRITMVLHIRATNASLTLYQYFCTHFCTNYHKPHPPVSPDVPPHPAMGHHHLGRGTQRCRRRSNPPFCAVFVQSTWFRQSIMPHPSLQYHHRPYRLLDGLSAVFTIFAATPDCQHPLHIFAISQGDRLPSCPLVPAQLLGLVEPPAAATSAACRITLQRTVLGTATPTAARCKPAITTYPHHLAAGATLTITATPLVNRD</sequence>
<keyword evidence="1" id="KW-1185">Reference proteome</keyword>
<organism evidence="1 2">
    <name type="scientific">Romanomermis culicivorax</name>
    <name type="common">Nematode worm</name>
    <dbReference type="NCBI Taxonomy" id="13658"/>
    <lineage>
        <taxon>Eukaryota</taxon>
        <taxon>Metazoa</taxon>
        <taxon>Ecdysozoa</taxon>
        <taxon>Nematoda</taxon>
        <taxon>Enoplea</taxon>
        <taxon>Dorylaimia</taxon>
        <taxon>Mermithida</taxon>
        <taxon>Mermithoidea</taxon>
        <taxon>Mermithidae</taxon>
        <taxon>Romanomermis</taxon>
    </lineage>
</organism>